<protein>
    <submittedName>
        <fullName evidence="2">Uncharacterized protein</fullName>
    </submittedName>
</protein>
<organism evidence="2 3">
    <name type="scientific">Streptomyces flavochromogenes</name>
    <dbReference type="NCBI Taxonomy" id="68199"/>
    <lineage>
        <taxon>Bacteria</taxon>
        <taxon>Bacillati</taxon>
        <taxon>Actinomycetota</taxon>
        <taxon>Actinomycetes</taxon>
        <taxon>Kitasatosporales</taxon>
        <taxon>Streptomycetaceae</taxon>
        <taxon>Streptomyces</taxon>
    </lineage>
</organism>
<sequence length="191" mass="21076">MSAVARSRPRRVVRRLLYGLIAVGLVAAGHHLWNGAPYPEAAPDAVAGRLKAQAQRVYDEAALPRASEVRSRVETGTCSYRGLRSVAHIDRGRPDVRSFGLSWRVTDVPETTARAAQARTRLRLERDGWKLVSENVSDLGFRFEHPGTGDKVDVDWYEPTGTFALSAYAPCGKLPDGFSAYDWPAAAWTPR</sequence>
<dbReference type="Proteomes" id="UP001602370">
    <property type="component" value="Unassembled WGS sequence"/>
</dbReference>
<gene>
    <name evidence="2" type="ORF">ACFY8C_17350</name>
</gene>
<accession>A0ABW6XRG7</accession>
<dbReference type="EMBL" id="JBIBDZ010000004">
    <property type="protein sequence ID" value="MFF5920081.1"/>
    <property type="molecule type" value="Genomic_DNA"/>
</dbReference>
<name>A0ABW6XRG7_9ACTN</name>
<evidence type="ECO:0000256" key="1">
    <source>
        <dbReference type="SAM" id="Phobius"/>
    </source>
</evidence>
<keyword evidence="1" id="KW-0472">Membrane</keyword>
<reference evidence="2 3" key="1">
    <citation type="submission" date="2024-10" db="EMBL/GenBank/DDBJ databases">
        <title>The Natural Products Discovery Center: Release of the First 8490 Sequenced Strains for Exploring Actinobacteria Biosynthetic Diversity.</title>
        <authorList>
            <person name="Kalkreuter E."/>
            <person name="Kautsar S.A."/>
            <person name="Yang D."/>
            <person name="Bader C.D."/>
            <person name="Teijaro C.N."/>
            <person name="Fluegel L."/>
            <person name="Davis C.M."/>
            <person name="Simpson J.R."/>
            <person name="Lauterbach L."/>
            <person name="Steele A.D."/>
            <person name="Gui C."/>
            <person name="Meng S."/>
            <person name="Li G."/>
            <person name="Viehrig K."/>
            <person name="Ye F."/>
            <person name="Su P."/>
            <person name="Kiefer A.F."/>
            <person name="Nichols A."/>
            <person name="Cepeda A.J."/>
            <person name="Yan W."/>
            <person name="Fan B."/>
            <person name="Jiang Y."/>
            <person name="Adhikari A."/>
            <person name="Zheng C.-J."/>
            <person name="Schuster L."/>
            <person name="Cowan T.M."/>
            <person name="Smanski M.J."/>
            <person name="Chevrette M.G."/>
            <person name="De Carvalho L.P.S."/>
            <person name="Shen B."/>
        </authorList>
    </citation>
    <scope>NUCLEOTIDE SEQUENCE [LARGE SCALE GENOMIC DNA]</scope>
    <source>
        <strain evidence="2 3">NPDC012605</strain>
    </source>
</reference>
<feature type="transmembrane region" description="Helical" evidence="1">
    <location>
        <begin position="12"/>
        <end position="33"/>
    </location>
</feature>
<evidence type="ECO:0000313" key="3">
    <source>
        <dbReference type="Proteomes" id="UP001602370"/>
    </source>
</evidence>
<evidence type="ECO:0000313" key="2">
    <source>
        <dbReference type="EMBL" id="MFF5920081.1"/>
    </source>
</evidence>
<keyword evidence="1" id="KW-0812">Transmembrane</keyword>
<dbReference type="RefSeq" id="WP_388307769.1">
    <property type="nucleotide sequence ID" value="NZ_JBIBDZ010000004.1"/>
</dbReference>
<proteinExistence type="predicted"/>
<keyword evidence="3" id="KW-1185">Reference proteome</keyword>
<comment type="caution">
    <text evidence="2">The sequence shown here is derived from an EMBL/GenBank/DDBJ whole genome shotgun (WGS) entry which is preliminary data.</text>
</comment>
<keyword evidence="1" id="KW-1133">Transmembrane helix</keyword>